<dbReference type="SUPFAM" id="SSF52540">
    <property type="entry name" value="P-loop containing nucleoside triphosphate hydrolases"/>
    <property type="match status" value="1"/>
</dbReference>
<dbReference type="Pfam" id="PF07015">
    <property type="entry name" value="VirC1"/>
    <property type="match status" value="1"/>
</dbReference>
<protein>
    <submittedName>
        <fullName evidence="1">AAA family ATPase</fullName>
    </submittedName>
</protein>
<gene>
    <name evidence="1" type="ORF">HPE44_03740</name>
</gene>
<dbReference type="AlphaFoldDB" id="A0A6N0IP39"/>
<dbReference type="Gene3D" id="3.40.50.300">
    <property type="entry name" value="P-loop containing nucleotide triphosphate hydrolases"/>
    <property type="match status" value="1"/>
</dbReference>
<organism evidence="1">
    <name type="scientific">Escherichia coli</name>
    <dbReference type="NCBI Taxonomy" id="562"/>
    <lineage>
        <taxon>Bacteria</taxon>
        <taxon>Pseudomonadati</taxon>
        <taxon>Pseudomonadota</taxon>
        <taxon>Gammaproteobacteria</taxon>
        <taxon>Enterobacterales</taxon>
        <taxon>Enterobacteriaceae</taxon>
        <taxon>Escherichia</taxon>
    </lineage>
</organism>
<dbReference type="InterPro" id="IPR009744">
    <property type="entry name" value="VirC1"/>
</dbReference>
<name>A0A6N0IP39_ECOLX</name>
<evidence type="ECO:0000313" key="1">
    <source>
        <dbReference type="EMBL" id="QKQ36544.1"/>
    </source>
</evidence>
<proteinExistence type="predicted"/>
<accession>A0A6N0IP39</accession>
<sequence>MATFHSFKGGVGRTTSLMTYATAMLNAKEQAKILLIDADLEAPV</sequence>
<reference evidence="1" key="1">
    <citation type="submission" date="2020-05" db="EMBL/GenBank/DDBJ databases">
        <title>Title: F plasmids are the major carriers of antibiotic resistance genes in human-associated commensal E. coli.</title>
        <authorList>
            <person name="Stephens C."/>
            <person name="Arismendi T."/>
            <person name="Wright M."/>
            <person name="Hartman A."/>
            <person name="Gonzalez A."/>
            <person name="Gill M."/>
            <person name="Pandori M."/>
            <person name="Hess D."/>
        </authorList>
    </citation>
    <scope>NUCLEOTIDE SEQUENCE</scope>
    <source>
        <strain evidence="1">SCU-478</strain>
    </source>
</reference>
<dbReference type="InterPro" id="IPR027417">
    <property type="entry name" value="P-loop_NTPase"/>
</dbReference>
<dbReference type="EMBL" id="CP054563">
    <property type="protein sequence ID" value="QKQ36544.1"/>
    <property type="molecule type" value="Genomic_DNA"/>
</dbReference>